<evidence type="ECO:0000313" key="4">
    <source>
        <dbReference type="EMBL" id="QES32429.1"/>
    </source>
</evidence>
<accession>A0A5P2BVH3</accession>
<dbReference type="EMBL" id="CP029192">
    <property type="protein sequence ID" value="QES32429.1"/>
    <property type="molecule type" value="Genomic_DNA"/>
</dbReference>
<reference evidence="4 5" key="1">
    <citation type="submission" date="2018-05" db="EMBL/GenBank/DDBJ databases">
        <title>Streptomyces venezuelae.</title>
        <authorList>
            <person name="Kim W."/>
            <person name="Lee N."/>
            <person name="Cho B.-K."/>
        </authorList>
    </citation>
    <scope>NUCLEOTIDE SEQUENCE [LARGE SCALE GENOMIC DNA]</scope>
    <source>
        <strain evidence="4 5">ATCC 14584</strain>
    </source>
</reference>
<dbReference type="PANTHER" id="PTHR10996">
    <property type="entry name" value="2-HYDROXYACID DEHYDROGENASE-RELATED"/>
    <property type="match status" value="1"/>
</dbReference>
<keyword evidence="2" id="KW-0520">NAD</keyword>
<dbReference type="InterPro" id="IPR029753">
    <property type="entry name" value="D-isomer_DH_CS"/>
</dbReference>
<dbReference type="GO" id="GO:0051287">
    <property type="term" value="F:NAD binding"/>
    <property type="evidence" value="ECO:0007669"/>
    <property type="project" value="InterPro"/>
</dbReference>
<dbReference type="SUPFAM" id="SSF51735">
    <property type="entry name" value="NAD(P)-binding Rossmann-fold domains"/>
    <property type="match status" value="1"/>
</dbReference>
<dbReference type="InterPro" id="IPR036291">
    <property type="entry name" value="NAD(P)-bd_dom_sf"/>
</dbReference>
<feature type="domain" description="D-isomer specific 2-hydroxyacid dehydrogenase NAD-binding" evidence="3">
    <location>
        <begin position="99"/>
        <end position="268"/>
    </location>
</feature>
<keyword evidence="1" id="KW-0560">Oxidoreductase</keyword>
<dbReference type="OrthoDB" id="4324715at2"/>
<dbReference type="Pfam" id="PF02826">
    <property type="entry name" value="2-Hacid_dh_C"/>
    <property type="match status" value="1"/>
</dbReference>
<organism evidence="4 5">
    <name type="scientific">Streptomyces venezuelae</name>
    <dbReference type="NCBI Taxonomy" id="54571"/>
    <lineage>
        <taxon>Bacteria</taxon>
        <taxon>Bacillati</taxon>
        <taxon>Actinomycetota</taxon>
        <taxon>Actinomycetes</taxon>
        <taxon>Kitasatosporales</taxon>
        <taxon>Streptomycetaceae</taxon>
        <taxon>Streptomyces</taxon>
    </lineage>
</organism>
<dbReference type="Proteomes" id="UP000322927">
    <property type="component" value="Chromosome"/>
</dbReference>
<gene>
    <name evidence="4" type="ORF">DEJ48_02520</name>
</gene>
<evidence type="ECO:0000259" key="3">
    <source>
        <dbReference type="Pfam" id="PF02826"/>
    </source>
</evidence>
<dbReference type="GO" id="GO:0005829">
    <property type="term" value="C:cytosol"/>
    <property type="evidence" value="ECO:0007669"/>
    <property type="project" value="TreeGrafter"/>
</dbReference>
<dbReference type="GO" id="GO:0016618">
    <property type="term" value="F:hydroxypyruvate reductase [NAD(P)H] activity"/>
    <property type="evidence" value="ECO:0007669"/>
    <property type="project" value="TreeGrafter"/>
</dbReference>
<dbReference type="InterPro" id="IPR006140">
    <property type="entry name" value="D-isomer_DH_NAD-bd"/>
</dbReference>
<evidence type="ECO:0000256" key="1">
    <source>
        <dbReference type="ARBA" id="ARBA00023002"/>
    </source>
</evidence>
<evidence type="ECO:0000256" key="2">
    <source>
        <dbReference type="ARBA" id="ARBA00023027"/>
    </source>
</evidence>
<dbReference type="AlphaFoldDB" id="A0A5P2BVH3"/>
<name>A0A5P2BVH3_STRVZ</name>
<dbReference type="PANTHER" id="PTHR10996:SF178">
    <property type="entry name" value="2-HYDROXYACID DEHYDROGENASE YGL185C-RELATED"/>
    <property type="match status" value="1"/>
</dbReference>
<dbReference type="InterPro" id="IPR050223">
    <property type="entry name" value="D-isomer_2-hydroxyacid_DH"/>
</dbReference>
<protein>
    <submittedName>
        <fullName evidence="4">Hydroxyacid dehydrogenase</fullName>
    </submittedName>
</protein>
<sequence length="305" mass="32377">MTMLPDLPVAVLPQPAPADLLTALHDSGVRLAPLDQAQGLIWTGEQPSELAAALERAPSVRWVQLASSGVESYLPLMDQRIRWSRAVGVQSELVAEHALMLALTVLRQGAASVRAGAWLPRPAIGLTNAEVLVVGGGGVARALLALLRPFKVRPKVVCRSGAPIAGAEVGTPDRLDTWLPEARVVFLAAPLTADTAGLIDTVRLRSMRRDACLVNVARGGLVVTDDLVRALTSGWIAGAGLDVTDPEPLPPEHPLWSLPTCVITAHCAGDLDHALGPFVDLVRRNIRRLADGLEPIGLVDRELGY</sequence>
<dbReference type="Gene3D" id="3.40.50.720">
    <property type="entry name" value="NAD(P)-binding Rossmann-like Domain"/>
    <property type="match status" value="2"/>
</dbReference>
<dbReference type="GO" id="GO:0030267">
    <property type="term" value="F:glyoxylate reductase (NADPH) activity"/>
    <property type="evidence" value="ECO:0007669"/>
    <property type="project" value="TreeGrafter"/>
</dbReference>
<evidence type="ECO:0000313" key="5">
    <source>
        <dbReference type="Proteomes" id="UP000322927"/>
    </source>
</evidence>
<dbReference type="PROSITE" id="PS00671">
    <property type="entry name" value="D_2_HYDROXYACID_DH_3"/>
    <property type="match status" value="1"/>
</dbReference>
<proteinExistence type="predicted"/>